<feature type="compositionally biased region" description="Polar residues" evidence="1">
    <location>
        <begin position="62"/>
        <end position="87"/>
    </location>
</feature>
<gene>
    <name evidence="2" type="ORF">PoB_001412200</name>
</gene>
<evidence type="ECO:0000313" key="2">
    <source>
        <dbReference type="EMBL" id="GFN87616.1"/>
    </source>
</evidence>
<feature type="compositionally biased region" description="Basic and acidic residues" evidence="1">
    <location>
        <begin position="322"/>
        <end position="332"/>
    </location>
</feature>
<feature type="region of interest" description="Disordered" evidence="1">
    <location>
        <begin position="404"/>
        <end position="448"/>
    </location>
</feature>
<feature type="compositionally biased region" description="Basic and acidic residues" evidence="1">
    <location>
        <begin position="1"/>
        <end position="18"/>
    </location>
</feature>
<keyword evidence="3" id="KW-1185">Reference proteome</keyword>
<proteinExistence type="predicted"/>
<feature type="region of interest" description="Disordered" evidence="1">
    <location>
        <begin position="215"/>
        <end position="237"/>
    </location>
</feature>
<feature type="region of interest" description="Disordered" evidence="1">
    <location>
        <begin position="295"/>
        <end position="350"/>
    </location>
</feature>
<feature type="region of interest" description="Disordered" evidence="1">
    <location>
        <begin position="124"/>
        <end position="144"/>
    </location>
</feature>
<feature type="region of interest" description="Disordered" evidence="1">
    <location>
        <begin position="1"/>
        <end position="108"/>
    </location>
</feature>
<feature type="compositionally biased region" description="Basic and acidic residues" evidence="1">
    <location>
        <begin position="215"/>
        <end position="231"/>
    </location>
</feature>
<accession>A0AAV3YXB5</accession>
<feature type="compositionally biased region" description="Polar residues" evidence="1">
    <location>
        <begin position="972"/>
        <end position="993"/>
    </location>
</feature>
<feature type="compositionally biased region" description="Low complexity" evidence="1">
    <location>
        <begin position="1089"/>
        <end position="1104"/>
    </location>
</feature>
<feature type="compositionally biased region" description="Polar residues" evidence="1">
    <location>
        <begin position="1109"/>
        <end position="1128"/>
    </location>
</feature>
<feature type="compositionally biased region" description="Polar residues" evidence="1">
    <location>
        <begin position="832"/>
        <end position="851"/>
    </location>
</feature>
<feature type="compositionally biased region" description="Polar residues" evidence="1">
    <location>
        <begin position="31"/>
        <end position="42"/>
    </location>
</feature>
<dbReference type="Proteomes" id="UP000735302">
    <property type="component" value="Unassembled WGS sequence"/>
</dbReference>
<organism evidence="2 3">
    <name type="scientific">Plakobranchus ocellatus</name>
    <dbReference type="NCBI Taxonomy" id="259542"/>
    <lineage>
        <taxon>Eukaryota</taxon>
        <taxon>Metazoa</taxon>
        <taxon>Spiralia</taxon>
        <taxon>Lophotrochozoa</taxon>
        <taxon>Mollusca</taxon>
        <taxon>Gastropoda</taxon>
        <taxon>Heterobranchia</taxon>
        <taxon>Euthyneura</taxon>
        <taxon>Panpulmonata</taxon>
        <taxon>Sacoglossa</taxon>
        <taxon>Placobranchoidea</taxon>
        <taxon>Plakobranchidae</taxon>
        <taxon>Plakobranchus</taxon>
    </lineage>
</organism>
<reference evidence="2 3" key="1">
    <citation type="journal article" date="2021" name="Elife">
        <title>Chloroplast acquisition without the gene transfer in kleptoplastic sea slugs, Plakobranchus ocellatus.</title>
        <authorList>
            <person name="Maeda T."/>
            <person name="Takahashi S."/>
            <person name="Yoshida T."/>
            <person name="Shimamura S."/>
            <person name="Takaki Y."/>
            <person name="Nagai Y."/>
            <person name="Toyoda A."/>
            <person name="Suzuki Y."/>
            <person name="Arimoto A."/>
            <person name="Ishii H."/>
            <person name="Satoh N."/>
            <person name="Nishiyama T."/>
            <person name="Hasebe M."/>
            <person name="Maruyama T."/>
            <person name="Minagawa J."/>
            <person name="Obokata J."/>
            <person name="Shigenobu S."/>
        </authorList>
    </citation>
    <scope>NUCLEOTIDE SEQUENCE [LARGE SCALE GENOMIC DNA]</scope>
</reference>
<name>A0AAV3YXB5_9GAST</name>
<evidence type="ECO:0000256" key="1">
    <source>
        <dbReference type="SAM" id="MobiDB-lite"/>
    </source>
</evidence>
<comment type="caution">
    <text evidence="2">The sequence shown here is derived from an EMBL/GenBank/DDBJ whole genome shotgun (WGS) entry which is preliminary data.</text>
</comment>
<evidence type="ECO:0000313" key="3">
    <source>
        <dbReference type="Proteomes" id="UP000735302"/>
    </source>
</evidence>
<feature type="region of interest" description="Disordered" evidence="1">
    <location>
        <begin position="828"/>
        <end position="860"/>
    </location>
</feature>
<feature type="region of interest" description="Disordered" evidence="1">
    <location>
        <begin position="1083"/>
        <end position="1128"/>
    </location>
</feature>
<sequence length="1280" mass="139127">MSPEMSRRSESKSPDSQRKFLIRQNAKKRSQSQTASLPTTPLSEPAYTELFGISDTRKQKTSESGQTDSQSGTPRASRSPKTSPKQQGKSHHSGLSPLEDPGSSSSLSAHVAAALVSSASAFSSPIFSNKSAEDKESDTLYENEEDVVVEGDSIESLITKRASSFRKALRAHPITSADITELVVRCGGTESIHKPSMPGSPMLATAAHEMDRDQDRFNTHDKGKDTGHEDTSSTVKDFLSTGLRSDIEELDENNYGYSVDDHDQTHSDDLQSQITNVSRAISSGIFVTKPEENKLSGAKYQNSRSASLPLLNDSDNDEENTNDDKCADDKHAQATQETANSKDPKCAGISVKHQPHQKYYHSVEDVCAENKRDQSYTGKGRMSRRDLQDAAAQMKRKSCGIKDLKNGNVTRVPGTRSNMMTKEPKNTFHKPDAEPEPKSNSEFASDNKVLLRNKKKTLRLPNTHKHLSVQDYTSIAALENKSLTDGSKARLVGWNSADKLTKGSLTDLSYLSEDPWVRNPDAVSSGDAKMSLHSNVIKALVSPKKNNNEDLCDQIDVSDMDNNKKSNKGSKENLDWLVYLNRNSGSSPSSSSASTPKACHFRDHLLPSSYSKTLCDTPTMLCANQEKKANPASLPQGIYKDSNANKEMSSSLPSVSPFPQTTKITVARPLKLQEASTLSRSNSLPTTHGHRNGLPSNAMRAFATHRPASIQNFNHLSAQESAQIMVAEMEEYIRSVAISKHASGHRHSMPSKFPTSLPAITVEEESFVDGEDDDTKPLGTNRLSVISSVSTSSYESQGSWSSGGGDEVIGSLVGTLKHKLHTWAKDSDITARKNSSSDSSTINRASQFVSDNESDDECLNPQSELPSVHSKLAGNSTDHTNVNNSEMDTYCSLTLTPRSPSSNSKEIINGERQLESVLREHSLGSSSLGSRMANTVPPSADIISATKSNASIDLPRPSLLESLNRQCDNVQLYKQRNNDTKNTSEAVSPNESKSASDYRIHENQSSNLGINNAVNSRVSTSANDISSIASTSKGSFATNNDSYNALNFQADCVPARFSLPSTKEATEALMPPALRGESYDIQQSDSGFSLQSTASSSNGSNSNIDSDHTSNPSPIMEESFQSLSGEKSTTAVSESCDKDCCPVSTNSLPKATKPNTAEIIMKRCDSSGSLDSTDSFYERRLSIAFESDMCNNSLASVKALQSEQQLQSKQQKGTDTSYLESPLVISAAAGQFVPAAAYQQGFSTSEQSDSETPLSRKSIREYVQSIEQMFKPQSPQVSRF</sequence>
<dbReference type="AlphaFoldDB" id="A0AAV3YXB5"/>
<protein>
    <submittedName>
        <fullName evidence="2">Uncharacterized protein</fullName>
    </submittedName>
</protein>
<feature type="compositionally biased region" description="Basic and acidic residues" evidence="1">
    <location>
        <begin position="422"/>
        <end position="439"/>
    </location>
</feature>
<dbReference type="EMBL" id="BLXT01001760">
    <property type="protein sequence ID" value="GFN87616.1"/>
    <property type="molecule type" value="Genomic_DNA"/>
</dbReference>
<feature type="region of interest" description="Disordered" evidence="1">
    <location>
        <begin position="972"/>
        <end position="1004"/>
    </location>
</feature>